<evidence type="ECO:0000259" key="7">
    <source>
        <dbReference type="Pfam" id="PF07005"/>
    </source>
</evidence>
<proteinExistence type="inferred from homology"/>
<feature type="domain" description="Four-carbon acid sugar kinase N-terminal" evidence="7">
    <location>
        <begin position="8"/>
        <end position="224"/>
    </location>
</feature>
<dbReference type="InterPro" id="IPR031475">
    <property type="entry name" value="NBD_C"/>
</dbReference>
<comment type="caution">
    <text evidence="9">The sequence shown here is derived from an EMBL/GenBank/DDBJ whole genome shotgun (WGS) entry which is preliminary data.</text>
</comment>
<sequence>MLMKHIKLAVIADDFTGGADAASFLKRKHANVVLLTGIPQTLPDCDCVVFALKIRSIPVSDALKKVHDVLLFLDQYHVEHLYYKYCSTFDSTPKGNIGPVMDFLLDYYDLPYSILCPSLPVNGRTVEDGILYVNHQKLSESPLKDHPLNPMWDSYIPKIMELQSKYPCFVLKRNESLTSFLEERMRSDSKFYIVPDYSDSQDAKRIVSCFGDNFLYSGGSGLLEFLFDFSSPEKIFQTSFDNRTIILCGSCSKATRLQIQHFSENYECLSINESSDDLTYITSLIDEQKSPLLIYSDAVLKNFKTEKKSSALYTAARKIESILSSIAVYAKDHNYHKIIVAGGETSGAVTSRLGYTAFYIGQEICPGVPVLIPEEDEHLQLILKSGNFGGKDFFLKAMNM</sequence>
<evidence type="ECO:0000256" key="1">
    <source>
        <dbReference type="ARBA" id="ARBA00005715"/>
    </source>
</evidence>
<evidence type="ECO:0000259" key="8">
    <source>
        <dbReference type="Pfam" id="PF17042"/>
    </source>
</evidence>
<gene>
    <name evidence="9" type="ORF">G5A72_06610</name>
</gene>
<evidence type="ECO:0000313" key="9">
    <source>
        <dbReference type="EMBL" id="NSJ79263.1"/>
    </source>
</evidence>
<keyword evidence="4 9" id="KW-0418">Kinase</keyword>
<dbReference type="InterPro" id="IPR010737">
    <property type="entry name" value="4-carb_acid_sugar_kinase_N"/>
</dbReference>
<dbReference type="GO" id="GO:0016301">
    <property type="term" value="F:kinase activity"/>
    <property type="evidence" value="ECO:0007669"/>
    <property type="project" value="UniProtKB-KW"/>
</dbReference>
<dbReference type="InterPro" id="IPR037051">
    <property type="entry name" value="4-carb_acid_sugar_kinase_N_sf"/>
</dbReference>
<dbReference type="InterPro" id="IPR042213">
    <property type="entry name" value="NBD_C_sf"/>
</dbReference>
<dbReference type="Proteomes" id="UP001644750">
    <property type="component" value="Unassembled WGS sequence"/>
</dbReference>
<keyword evidence="10" id="KW-1185">Reference proteome</keyword>
<dbReference type="EMBL" id="JAAITB010000012">
    <property type="protein sequence ID" value="NSJ79263.1"/>
    <property type="molecule type" value="Genomic_DNA"/>
</dbReference>
<dbReference type="Pfam" id="PF17042">
    <property type="entry name" value="NBD_C"/>
    <property type="match status" value="1"/>
</dbReference>
<accession>A0ABX2HXC5</accession>
<evidence type="ECO:0000313" key="10">
    <source>
        <dbReference type="Proteomes" id="UP001644750"/>
    </source>
</evidence>
<dbReference type="Gene3D" id="3.40.50.10840">
    <property type="entry name" value="Putative sugar-binding, N-terminal domain"/>
    <property type="match status" value="1"/>
</dbReference>
<reference evidence="9 10" key="1">
    <citation type="journal article" date="2020" name="Cell Host Microbe">
        <title>Functional and Genomic Variation between Human-Derived Isolates of Lachnospiraceae Reveals Inter- and Intra-Species Diversity.</title>
        <authorList>
            <person name="Sorbara M.T."/>
            <person name="Littmann E.R."/>
            <person name="Fontana E."/>
            <person name="Moody T.U."/>
            <person name="Kohout C.E."/>
            <person name="Gjonbalaj M."/>
            <person name="Eaton V."/>
            <person name="Seok R."/>
            <person name="Leiner I.M."/>
            <person name="Pamer E.G."/>
        </authorList>
    </citation>
    <scope>NUCLEOTIDE SEQUENCE [LARGE SCALE GENOMIC DNA]</scope>
    <source>
        <strain evidence="9 10">MSK.14.57</strain>
    </source>
</reference>
<dbReference type="Gene3D" id="3.40.980.20">
    <property type="entry name" value="Four-carbon acid sugar kinase, nucleotide binding domain"/>
    <property type="match status" value="1"/>
</dbReference>
<evidence type="ECO:0000256" key="6">
    <source>
        <dbReference type="ARBA" id="ARBA00023277"/>
    </source>
</evidence>
<comment type="similarity">
    <text evidence="1">Belongs to the four-carbon acid sugar kinase family.</text>
</comment>
<dbReference type="Pfam" id="PF07005">
    <property type="entry name" value="SBD_N"/>
    <property type="match status" value="1"/>
</dbReference>
<evidence type="ECO:0000256" key="5">
    <source>
        <dbReference type="ARBA" id="ARBA00022840"/>
    </source>
</evidence>
<keyword evidence="5" id="KW-0067">ATP-binding</keyword>
<keyword evidence="6" id="KW-0119">Carbohydrate metabolism</keyword>
<feature type="domain" description="Four-carbon acid sugar kinase nucleotide binding" evidence="8">
    <location>
        <begin position="246"/>
        <end position="394"/>
    </location>
</feature>
<name>A0ABX2HXC5_ANAHA</name>
<evidence type="ECO:0000256" key="4">
    <source>
        <dbReference type="ARBA" id="ARBA00022777"/>
    </source>
</evidence>
<evidence type="ECO:0000256" key="3">
    <source>
        <dbReference type="ARBA" id="ARBA00022741"/>
    </source>
</evidence>
<keyword evidence="3" id="KW-0547">Nucleotide-binding</keyword>
<evidence type="ECO:0000256" key="2">
    <source>
        <dbReference type="ARBA" id="ARBA00022679"/>
    </source>
</evidence>
<keyword evidence="2" id="KW-0808">Transferase</keyword>
<organism evidence="9 10">
    <name type="scientific">Anaerostipes hadrus</name>
    <dbReference type="NCBI Taxonomy" id="649756"/>
    <lineage>
        <taxon>Bacteria</taxon>
        <taxon>Bacillati</taxon>
        <taxon>Bacillota</taxon>
        <taxon>Clostridia</taxon>
        <taxon>Lachnospirales</taxon>
        <taxon>Lachnospiraceae</taxon>
        <taxon>Anaerostipes</taxon>
    </lineage>
</organism>
<dbReference type="SUPFAM" id="SSF142764">
    <property type="entry name" value="YgbK-like"/>
    <property type="match status" value="1"/>
</dbReference>
<protein>
    <submittedName>
        <fullName evidence="9">Four-carbon acid sugar kinase family protein</fullName>
    </submittedName>
</protein>